<proteinExistence type="predicted"/>
<accession>A0A5J4YR59</accession>
<dbReference type="GO" id="GO:0009644">
    <property type="term" value="P:response to high light intensity"/>
    <property type="evidence" value="ECO:0007669"/>
    <property type="project" value="InterPro"/>
</dbReference>
<dbReference type="AlphaFoldDB" id="A0A5J4YR59"/>
<dbReference type="GO" id="GO:0009507">
    <property type="term" value="C:chloroplast"/>
    <property type="evidence" value="ECO:0007669"/>
    <property type="project" value="TreeGrafter"/>
</dbReference>
<dbReference type="GO" id="GO:0009773">
    <property type="term" value="P:photosynthetic electron transport in photosystem I"/>
    <property type="evidence" value="ECO:0007669"/>
    <property type="project" value="InterPro"/>
</dbReference>
<name>A0A5J4YR59_PORPP</name>
<organism evidence="1 2">
    <name type="scientific">Porphyridium purpureum</name>
    <name type="common">Red alga</name>
    <name type="synonym">Porphyridium cruentum</name>
    <dbReference type="NCBI Taxonomy" id="35688"/>
    <lineage>
        <taxon>Eukaryota</taxon>
        <taxon>Rhodophyta</taxon>
        <taxon>Bangiophyceae</taxon>
        <taxon>Porphyridiales</taxon>
        <taxon>Porphyridiaceae</taxon>
        <taxon>Porphyridium</taxon>
    </lineage>
</organism>
<dbReference type="OrthoDB" id="26525at2759"/>
<comment type="caution">
    <text evidence="1">The sequence shown here is derived from an EMBL/GenBank/DDBJ whole genome shotgun (WGS) entry which is preliminary data.</text>
</comment>
<dbReference type="PANTHER" id="PTHR35709:SF1">
    <property type="entry name" value="PROTEIN PROTON GRADIENT REGULATION 5, CHLOROPLASTIC"/>
    <property type="match status" value="1"/>
</dbReference>
<dbReference type="EMBL" id="VRMN01000007">
    <property type="protein sequence ID" value="KAA8493420.1"/>
    <property type="molecule type" value="Genomic_DNA"/>
</dbReference>
<sequence length="121" mass="12454">MRGSDGVEVRGGVCAGGGIGRGVRLGAAAPLCAQRARVAPRRAAAAWTMGKKADFGPFTPVVVTTRIVIGEKRFNALRGKGISLHSQVIGNFCGYVGASGKTKQGLIRLAKNNGSKLGFLS</sequence>
<reference evidence="2" key="1">
    <citation type="journal article" date="2019" name="Nat. Commun.">
        <title>Expansion of phycobilisome linker gene families in mesophilic red algae.</title>
        <authorList>
            <person name="Lee J."/>
            <person name="Kim D."/>
            <person name="Bhattacharya D."/>
            <person name="Yoon H.S."/>
        </authorList>
    </citation>
    <scope>NUCLEOTIDE SEQUENCE [LARGE SCALE GENOMIC DNA]</scope>
    <source>
        <strain evidence="2">CCMP 1328</strain>
    </source>
</reference>
<dbReference type="PANTHER" id="PTHR35709">
    <property type="entry name" value="PROTEIN PROTON GRADIENT REGULATION 5, CHLOROPLASTIC"/>
    <property type="match status" value="1"/>
</dbReference>
<evidence type="ECO:0000313" key="1">
    <source>
        <dbReference type="EMBL" id="KAA8493420.1"/>
    </source>
</evidence>
<gene>
    <name evidence="1" type="ORF">FVE85_8865</name>
</gene>
<dbReference type="Proteomes" id="UP000324585">
    <property type="component" value="Unassembled WGS sequence"/>
</dbReference>
<evidence type="ECO:0000313" key="2">
    <source>
        <dbReference type="Proteomes" id="UP000324585"/>
    </source>
</evidence>
<dbReference type="GO" id="GO:0009055">
    <property type="term" value="F:electron transfer activity"/>
    <property type="evidence" value="ECO:0007669"/>
    <property type="project" value="TreeGrafter"/>
</dbReference>
<dbReference type="OMA" id="IGYFCEY"/>
<dbReference type="InterPro" id="IPR037497">
    <property type="entry name" value="PGR5"/>
</dbReference>
<protein>
    <submittedName>
        <fullName evidence="1">Protein PROTON GRADIENT REGULATION 5, chloroplastic</fullName>
    </submittedName>
</protein>
<keyword evidence="2" id="KW-1185">Reference proteome</keyword>